<name>A0A2L2YN34_PARTP</name>
<protein>
    <submittedName>
        <fullName evidence="1">GA28354</fullName>
    </submittedName>
</protein>
<proteinExistence type="evidence at transcript level"/>
<accession>A0A2L2YN34</accession>
<sequence>MLYDTQVMAREMREEVVLHVKQYFDEFCILSNHRGGNNFKTSAVYYAYMSRTYTYSNLYDFLATGQILNYY</sequence>
<evidence type="ECO:0000313" key="1">
    <source>
        <dbReference type="EMBL" id="LAA09407.1"/>
    </source>
</evidence>
<reference evidence="1" key="1">
    <citation type="journal article" date="2016" name="Mol. Ecol. Resour.">
        <title>Evaluation of the impact of RNA preservation methods of spiders for de novo transcriptome assembly.</title>
        <authorList>
            <person name="Kono N."/>
            <person name="Nakamura H."/>
            <person name="Ito Y."/>
            <person name="Tomita M."/>
            <person name="Arakawa K."/>
        </authorList>
    </citation>
    <scope>NUCLEOTIDE SEQUENCE</scope>
    <source>
        <tissue evidence="1">Whole body</tissue>
    </source>
</reference>
<dbReference type="EMBL" id="IAAA01030351">
    <property type="protein sequence ID" value="LAA09407.1"/>
    <property type="molecule type" value="mRNA"/>
</dbReference>
<dbReference type="AlphaFoldDB" id="A0A2L2YN34"/>
<organism evidence="1">
    <name type="scientific">Parasteatoda tepidariorum</name>
    <name type="common">Common house spider</name>
    <name type="synonym">Achaearanea tepidariorum</name>
    <dbReference type="NCBI Taxonomy" id="114398"/>
    <lineage>
        <taxon>Eukaryota</taxon>
        <taxon>Metazoa</taxon>
        <taxon>Ecdysozoa</taxon>
        <taxon>Arthropoda</taxon>
        <taxon>Chelicerata</taxon>
        <taxon>Arachnida</taxon>
        <taxon>Araneae</taxon>
        <taxon>Araneomorphae</taxon>
        <taxon>Entelegynae</taxon>
        <taxon>Araneoidea</taxon>
        <taxon>Theridiidae</taxon>
        <taxon>Parasteatoda</taxon>
    </lineage>
</organism>